<dbReference type="SUPFAM" id="SSF55856">
    <property type="entry name" value="Cytochrome b5-like heme/steroid binding domain"/>
    <property type="match status" value="1"/>
</dbReference>
<evidence type="ECO:0000313" key="5">
    <source>
        <dbReference type="EMBL" id="KNC50482.1"/>
    </source>
</evidence>
<accession>A0A0L0DDR4</accession>
<feature type="transmembrane region" description="Helical" evidence="3">
    <location>
        <begin position="57"/>
        <end position="77"/>
    </location>
</feature>
<dbReference type="InterPro" id="IPR050577">
    <property type="entry name" value="MAPR/NEUFC/NENF-like"/>
</dbReference>
<reference evidence="5 6" key="1">
    <citation type="submission" date="2010-05" db="EMBL/GenBank/DDBJ databases">
        <title>The Genome Sequence of Thecamonas trahens ATCC 50062.</title>
        <authorList>
            <consortium name="The Broad Institute Genome Sequencing Platform"/>
            <person name="Russ C."/>
            <person name="Cuomo C."/>
            <person name="Shea T."/>
            <person name="Young S.K."/>
            <person name="Zeng Q."/>
            <person name="Koehrsen M."/>
            <person name="Haas B."/>
            <person name="Borodovsky M."/>
            <person name="Guigo R."/>
            <person name="Alvarado L."/>
            <person name="Berlin A."/>
            <person name="Bochicchio J."/>
            <person name="Borenstein D."/>
            <person name="Chapman S."/>
            <person name="Chen Z."/>
            <person name="Freedman E."/>
            <person name="Gellesch M."/>
            <person name="Goldberg J."/>
            <person name="Griggs A."/>
            <person name="Gujja S."/>
            <person name="Heilman E."/>
            <person name="Heiman D."/>
            <person name="Hepburn T."/>
            <person name="Howarth C."/>
            <person name="Jen D."/>
            <person name="Larson L."/>
            <person name="Mehta T."/>
            <person name="Park D."/>
            <person name="Pearson M."/>
            <person name="Roberts A."/>
            <person name="Saif S."/>
            <person name="Shenoy N."/>
            <person name="Sisk P."/>
            <person name="Stolte C."/>
            <person name="Sykes S."/>
            <person name="Thomson T."/>
            <person name="Walk T."/>
            <person name="White J."/>
            <person name="Yandava C."/>
            <person name="Burger G."/>
            <person name="Gray M.W."/>
            <person name="Holland P.W.H."/>
            <person name="King N."/>
            <person name="Lang F.B.F."/>
            <person name="Roger A.J."/>
            <person name="Ruiz-Trillo I."/>
            <person name="Lander E."/>
            <person name="Nusbaum C."/>
        </authorList>
    </citation>
    <scope>NUCLEOTIDE SEQUENCE [LARGE SCALE GENOMIC DNA]</scope>
    <source>
        <strain evidence="5 6">ATCC 50062</strain>
    </source>
</reference>
<feature type="non-terminal residue" evidence="5">
    <location>
        <position position="1"/>
    </location>
</feature>
<evidence type="ECO:0000256" key="3">
    <source>
        <dbReference type="SAM" id="Phobius"/>
    </source>
</evidence>
<keyword evidence="3" id="KW-0812">Transmembrane</keyword>
<dbReference type="OMA" id="PPCNIEW"/>
<feature type="compositionally biased region" description="Polar residues" evidence="2">
    <location>
        <begin position="1"/>
        <end position="10"/>
    </location>
</feature>
<dbReference type="RefSeq" id="XP_013762378.1">
    <property type="nucleotide sequence ID" value="XM_013906924.1"/>
</dbReference>
<keyword evidence="3" id="KW-1133">Transmembrane helix</keyword>
<evidence type="ECO:0000259" key="4">
    <source>
        <dbReference type="SMART" id="SM01117"/>
    </source>
</evidence>
<dbReference type="AlphaFoldDB" id="A0A0L0DDR4"/>
<evidence type="ECO:0000313" key="6">
    <source>
        <dbReference type="Proteomes" id="UP000054408"/>
    </source>
</evidence>
<proteinExistence type="inferred from homology"/>
<dbReference type="InterPro" id="IPR036400">
    <property type="entry name" value="Cyt_B5-like_heme/steroid_sf"/>
</dbReference>
<evidence type="ECO:0000256" key="1">
    <source>
        <dbReference type="ARBA" id="ARBA00038357"/>
    </source>
</evidence>
<dbReference type="eggNOG" id="KOG1108">
    <property type="taxonomic scope" value="Eukaryota"/>
</dbReference>
<dbReference type="GO" id="GO:0016020">
    <property type="term" value="C:membrane"/>
    <property type="evidence" value="ECO:0007669"/>
    <property type="project" value="TreeGrafter"/>
</dbReference>
<keyword evidence="3" id="KW-0472">Membrane</keyword>
<name>A0A0L0DDR4_THETB</name>
<dbReference type="Gene3D" id="3.10.120.10">
    <property type="entry name" value="Cytochrome b5-like heme/steroid binding domain"/>
    <property type="match status" value="1"/>
</dbReference>
<dbReference type="GO" id="GO:0012505">
    <property type="term" value="C:endomembrane system"/>
    <property type="evidence" value="ECO:0007669"/>
    <property type="project" value="TreeGrafter"/>
</dbReference>
<dbReference type="PANTHER" id="PTHR10281:SF4">
    <property type="entry name" value="NEUFERRICIN"/>
    <property type="match status" value="1"/>
</dbReference>
<protein>
    <submittedName>
        <fullName evidence="5">Cytochrome b5 domain-containing protein 2</fullName>
    </submittedName>
</protein>
<dbReference type="PANTHER" id="PTHR10281">
    <property type="entry name" value="MEMBRANE-ASSOCIATED PROGESTERONE RECEPTOR COMPONENT-RELATED"/>
    <property type="match status" value="1"/>
</dbReference>
<dbReference type="GeneID" id="25560440"/>
<feature type="domain" description="Cytochrome b5 heme-binding" evidence="4">
    <location>
        <begin position="111"/>
        <end position="207"/>
    </location>
</feature>
<feature type="region of interest" description="Disordered" evidence="2">
    <location>
        <begin position="1"/>
        <end position="35"/>
    </location>
</feature>
<sequence length="320" mass="34069">MTGTNTSSSVRARRGKAASSQPPLRKQDDEALPEAAAARKAELAERLRKKRAAGRKLVTYLSCLVIILAATALALTFKSSSGPSPSPSRPDSPTPSPLSVGADADPAVRVFSQAELAAGDGSDPDAPLLLGILGRVYDVSTGARHYAKDGAYSFFTGRDGSAAFVTGDFTTAGLTDDLTGLSDDDIMGIAEWLDTYERQYVRVGVVEGAFYTATGMPTPALTHDVAAAVARAAAAKAAEQDLRTRFPGCNIRRSAGQKGEIWCENMSGGINRDYVGVIRQFYDKVSGSKRCVCVRNDLLDDPRLQLYPSCPDQATHCWID</sequence>
<dbReference type="SMART" id="SM01117">
    <property type="entry name" value="Cyt-b5"/>
    <property type="match status" value="1"/>
</dbReference>
<keyword evidence="6" id="KW-1185">Reference proteome</keyword>
<dbReference type="Proteomes" id="UP000054408">
    <property type="component" value="Unassembled WGS sequence"/>
</dbReference>
<dbReference type="EMBL" id="GL349435">
    <property type="protein sequence ID" value="KNC50482.1"/>
    <property type="molecule type" value="Genomic_DNA"/>
</dbReference>
<gene>
    <name evidence="5" type="ORF">AMSG_00645</name>
</gene>
<dbReference type="InterPro" id="IPR001199">
    <property type="entry name" value="Cyt_B5-like_heme/steroid-bd"/>
</dbReference>
<feature type="compositionally biased region" description="Pro residues" evidence="2">
    <location>
        <begin position="84"/>
        <end position="96"/>
    </location>
</feature>
<evidence type="ECO:0000256" key="2">
    <source>
        <dbReference type="SAM" id="MobiDB-lite"/>
    </source>
</evidence>
<feature type="region of interest" description="Disordered" evidence="2">
    <location>
        <begin position="79"/>
        <end position="102"/>
    </location>
</feature>
<organism evidence="5 6">
    <name type="scientific">Thecamonas trahens ATCC 50062</name>
    <dbReference type="NCBI Taxonomy" id="461836"/>
    <lineage>
        <taxon>Eukaryota</taxon>
        <taxon>Apusozoa</taxon>
        <taxon>Apusomonadida</taxon>
        <taxon>Apusomonadidae</taxon>
        <taxon>Thecamonas</taxon>
    </lineage>
</organism>
<dbReference type="OrthoDB" id="10257697at2759"/>
<comment type="similarity">
    <text evidence="1">Belongs to the cytochrome b5 family. MAPR subfamily.</text>
</comment>